<accession>A0A5J4X7Q1</accession>
<feature type="compositionally biased region" description="Polar residues" evidence="2">
    <location>
        <begin position="1873"/>
        <end position="1902"/>
    </location>
</feature>
<dbReference type="InterPro" id="IPR009030">
    <property type="entry name" value="Growth_fac_rcpt_cys_sf"/>
</dbReference>
<dbReference type="OrthoDB" id="2437318at2759"/>
<feature type="region of interest" description="Disordered" evidence="2">
    <location>
        <begin position="1873"/>
        <end position="1989"/>
    </location>
</feature>
<dbReference type="InterPro" id="IPR029045">
    <property type="entry name" value="ClpP/crotonase-like_dom_sf"/>
</dbReference>
<evidence type="ECO:0000256" key="2">
    <source>
        <dbReference type="SAM" id="MobiDB-lite"/>
    </source>
</evidence>
<evidence type="ECO:0000256" key="3">
    <source>
        <dbReference type="SAM" id="SignalP"/>
    </source>
</evidence>
<evidence type="ECO:0000256" key="1">
    <source>
        <dbReference type="SAM" id="Coils"/>
    </source>
</evidence>
<gene>
    <name evidence="4" type="ORF">EZS28_001405</name>
</gene>
<evidence type="ECO:0000313" key="5">
    <source>
        <dbReference type="Proteomes" id="UP000324800"/>
    </source>
</evidence>
<feature type="compositionally biased region" description="Acidic residues" evidence="2">
    <location>
        <begin position="1942"/>
        <end position="1951"/>
    </location>
</feature>
<evidence type="ECO:0000313" key="4">
    <source>
        <dbReference type="EMBL" id="KAA6403073.1"/>
    </source>
</evidence>
<organism evidence="4 5">
    <name type="scientific">Streblomastix strix</name>
    <dbReference type="NCBI Taxonomy" id="222440"/>
    <lineage>
        <taxon>Eukaryota</taxon>
        <taxon>Metamonada</taxon>
        <taxon>Preaxostyla</taxon>
        <taxon>Oxymonadida</taxon>
        <taxon>Streblomastigidae</taxon>
        <taxon>Streblomastix</taxon>
    </lineage>
</organism>
<reference evidence="4 5" key="1">
    <citation type="submission" date="2019-03" db="EMBL/GenBank/DDBJ databases">
        <title>Single cell metagenomics reveals metabolic interactions within the superorganism composed of flagellate Streblomastix strix and complex community of Bacteroidetes bacteria on its surface.</title>
        <authorList>
            <person name="Treitli S.C."/>
            <person name="Kolisko M."/>
            <person name="Husnik F."/>
            <person name="Keeling P."/>
            <person name="Hampl V."/>
        </authorList>
    </citation>
    <scope>NUCLEOTIDE SEQUENCE [LARGE SCALE GENOMIC DNA]</scope>
    <source>
        <strain evidence="4">ST1C</strain>
    </source>
</reference>
<dbReference type="Gene3D" id="3.90.226.10">
    <property type="entry name" value="2-enoyl-CoA Hydratase, Chain A, domain 1"/>
    <property type="match status" value="1"/>
</dbReference>
<dbReference type="EMBL" id="SNRW01000144">
    <property type="protein sequence ID" value="KAA6403073.1"/>
    <property type="molecule type" value="Genomic_DNA"/>
</dbReference>
<keyword evidence="1" id="KW-0175">Coiled coil</keyword>
<sequence length="1989" mass="219838">MRFSFLVLAFLLILPATCESRNYTHIKLVKENAVVKPQNLDPCQNSSPVSSGTCECTSANHPTGCVPVACESSTQTHPCLCTGTDTDTPTCECTSVYHQTGCTCSTSYHLDGCSCNMKAGQQYSLEQGLACMRSIPLTSNEKPTTIDLLKNYLSGYVFLDTSLNPPGAPIGYGKHAVDIMGTLDAIGANESYTNTFDFYEDIMVILNNLKDPHTIFTPPCIQKFIYLVVGLQIHKNTTDSSYYVTSGQYEVKYINWQGNLIYKNENELNEGTQDPIYAISQFADEEVSISKNPITRLNQALKYNLQQRSAQQFKHPDSNQITMQVIVPADPSGIYTSTSIVQVYASGDVGQLKDECPLNSGYSILGSYGNKDGIWMKIKIEGKKILNKTLRQLNGLMKRMKKNDDENEKRRHFEELMHKLDEEQTKITRDIEEIIHPKPLIHDLQEFDKNLTTRYTNQDDIITLINIAYKTEINDEPLQFEKLLTYSESGSDQVIAYHIPSLDLGVLVITTFGPDNLDSFAQAIFDAIKEFTNSSGTHKSSKLMIDVRGNGGGKVVAGRQTLNFIFPQAGHPIYQTVDQMKTTSNNELTKYMAYASSNWLDTAEIALDVETMQGMSTFYTQGNRKRTTTSPTNTSNTLTVDLTDKYVLYMGNNDFYLNKTTDWSLKRKELFSPENVLVITDGVCGSTCSQFVKHIGEKHLGRVAGIGLLNPLDLLARFDIGMATSATVTNVESIQLIKQDPYYDQAFLNIDKTKLPNNLFRSGTRLTYSDRGGYGFTEESKESLYEYYIVDPDFRVEHEPYNDANNDISRIQLYQEVLQQEDQILSSTTGQPKKCLSWEVDFDGAADKENCKACIQNDPYAIYGHPCSTRGQKEIDGSSTIGVVDSHSCIFSHCRVGYYRKKVVIGGEMKQQCIQIPLGPNQNEIDITPNKTLDIITDSDICSCSLQLIGSTEQPNFCSCTEDYDLDDCILQQCKSNTQNYPCLCTGSDVDTPNCICSESNLDSIVEGSCTCDTDHHPPNCLCASNNDINCVCSKIGEPKDCKLLKCTGTTSESLPCECVSGAEPTGCISLCTSDSDTSVEKDSCICTPSKHPINCRCPTDLTGIGIEACPCLTSDDPRAGLTCPITRVCEDDDQLMTNCLCSDEFSVGVCTCTQLYHDDESCLCDEVEGAQYDLTTCQATKTCISIDPNLPFGCTPECDVDSTETVDKDSCICTTSNHPINCKCPTDSAKLVGIIEDRCECRSTADPRANGICPAYCSDANIPSPDCVCDTNPSAPYPPLQCQPTKPCIKGTFTDPLPTGCTPIDCISPEQEYACKCAIDNDPQGCICPPDLDGISITTCPCLNTNDPRAILGGTCPQYCESSRTPVGCRCDTESISYDPTTCANELKCQSGEYPSKDNCNCDPVDAVCKAGQIDPTSLFFHNNKIDEQNTVTIDYRNIKGGLDYTGKTKITDFNPINKTAKVGDEKFIILPEESFDTLKTSQALNDSESQCKLVDDSRKSLHYGLYGYSAYVYANNKDISPSITALLKNSPNKIRYSNVPLDEQFYYTDIDIEKSCETNNANQYFSFGMNKEGIIETDCINNSNIPDEGDKCTESSIPFEPILKDYQEGHFRGINVVAMKDLIIRFGPVLYTNSEADFGLIVGWQKIKVEQNADINEDNWVEVQLQSTGEYNLVNKPIKTTAQYEGIVIFNSQCLDIYAECNPIEICKSNTQNYPCLCTGSDVDTPNCICSESNLDSIVEGNCTCDTDHHPPNCLCASNNDINCVCSKIGEPKDCKLLKCTGTTSESLPCECVSGAEPTGCISLSKCVDITASTPNETCPCPTDATKLADDPRKDGICKLVVEQVDTTQDSNICKDIPSYIITVRSRGASNNSAQTSSYSQINSKAVPQGEQYSQNFNSSQPPLHPQLNPLHQQQQELQQHPKRKKSPLKQKSPNRQESPLEDSQEEESSELHTPPPENKKLHKKQRPQKQKAKKKQNTPNEQTDQG</sequence>
<feature type="compositionally biased region" description="Low complexity" evidence="2">
    <location>
        <begin position="1908"/>
        <end position="1921"/>
    </location>
</feature>
<protein>
    <submittedName>
        <fullName evidence="4">Uncharacterized protein</fullName>
    </submittedName>
</protein>
<comment type="caution">
    <text evidence="4">The sequence shown here is derived from an EMBL/GenBank/DDBJ whole genome shotgun (WGS) entry which is preliminary data.</text>
</comment>
<dbReference type="PANTHER" id="PTHR37049">
    <property type="entry name" value="PEPTIDASE S41 FAMILY PROTEIN"/>
    <property type="match status" value="1"/>
</dbReference>
<dbReference type="SUPFAM" id="SSF52096">
    <property type="entry name" value="ClpP/crotonase"/>
    <property type="match status" value="1"/>
</dbReference>
<dbReference type="SUPFAM" id="SSF57184">
    <property type="entry name" value="Growth factor receptor domain"/>
    <property type="match status" value="1"/>
</dbReference>
<feature type="signal peptide" evidence="3">
    <location>
        <begin position="1"/>
        <end position="20"/>
    </location>
</feature>
<name>A0A5J4X7Q1_9EUKA</name>
<feature type="compositionally biased region" description="Basic residues" evidence="2">
    <location>
        <begin position="1963"/>
        <end position="1979"/>
    </location>
</feature>
<feature type="compositionally biased region" description="Polar residues" evidence="2">
    <location>
        <begin position="1980"/>
        <end position="1989"/>
    </location>
</feature>
<dbReference type="Proteomes" id="UP000324800">
    <property type="component" value="Unassembled WGS sequence"/>
</dbReference>
<proteinExistence type="predicted"/>
<keyword evidence="3" id="KW-0732">Signal</keyword>
<feature type="coiled-coil region" evidence="1">
    <location>
        <begin position="383"/>
        <end position="423"/>
    </location>
</feature>
<feature type="chain" id="PRO_5023804167" evidence="3">
    <location>
        <begin position="21"/>
        <end position="1989"/>
    </location>
</feature>
<dbReference type="PANTHER" id="PTHR37049:SF4">
    <property type="entry name" value="RHODANESE DOMAIN-CONTAINING PROTEIN"/>
    <property type="match status" value="1"/>
</dbReference>
<dbReference type="InterPro" id="IPR052766">
    <property type="entry name" value="S41A_metabolite_peptidase"/>
</dbReference>